<evidence type="ECO:0000256" key="1">
    <source>
        <dbReference type="SAM" id="MobiDB-lite"/>
    </source>
</evidence>
<feature type="compositionally biased region" description="Basic and acidic residues" evidence="1">
    <location>
        <begin position="35"/>
        <end position="68"/>
    </location>
</feature>
<protein>
    <submittedName>
        <fullName evidence="3">DUF3887 domain-containing protein</fullName>
    </submittedName>
</protein>
<dbReference type="Proteomes" id="UP000481033">
    <property type="component" value="Unassembled WGS sequence"/>
</dbReference>
<keyword evidence="4" id="KW-1185">Reference proteome</keyword>
<dbReference type="Pfam" id="PF13026">
    <property type="entry name" value="DUF3887"/>
    <property type="match status" value="1"/>
</dbReference>
<sequence>MSQSLMNQRSQDDDHDGEKPWVTRNTKPNDSVDGSEGKRRSHDNDRDGEKPWVPRNRKSNDPVDGSKDKQRMFKLPIFKDDEDVWVTRLVAEQFVDDLGKGNYTRAWKNLVSSKESEFSSDILKEQWEEHTKNKGRFKQRIGSKLVGQTVNGKIVHVTIKFENPDNEMDFIVTISKNMDEGYNRVFEWDFKM</sequence>
<dbReference type="AlphaFoldDB" id="A0A6M0RTG5"/>
<accession>A0A6M0RTG5</accession>
<proteinExistence type="predicted"/>
<evidence type="ECO:0000259" key="2">
    <source>
        <dbReference type="Pfam" id="PF13026"/>
    </source>
</evidence>
<dbReference type="InterPro" id="IPR024981">
    <property type="entry name" value="DUF3887"/>
</dbReference>
<name>A0A6M0RTG5_9CYAN</name>
<organism evidence="3 4">
    <name type="scientific">Adonisia turfae CCMR0081</name>
    <dbReference type="NCBI Taxonomy" id="2292702"/>
    <lineage>
        <taxon>Bacteria</taxon>
        <taxon>Bacillati</taxon>
        <taxon>Cyanobacteriota</taxon>
        <taxon>Adonisia</taxon>
        <taxon>Adonisia turfae</taxon>
    </lineage>
</organism>
<dbReference type="Gene3D" id="3.10.450.590">
    <property type="match status" value="1"/>
</dbReference>
<dbReference type="EMBL" id="QXHD01000004">
    <property type="protein sequence ID" value="NEZ59053.1"/>
    <property type="molecule type" value="Genomic_DNA"/>
</dbReference>
<evidence type="ECO:0000313" key="4">
    <source>
        <dbReference type="Proteomes" id="UP000481033"/>
    </source>
</evidence>
<comment type="caution">
    <text evidence="3">The sequence shown here is derived from an EMBL/GenBank/DDBJ whole genome shotgun (WGS) entry which is preliminary data.</text>
</comment>
<feature type="domain" description="DUF3887" evidence="2">
    <location>
        <begin position="91"/>
        <end position="178"/>
    </location>
</feature>
<feature type="region of interest" description="Disordered" evidence="1">
    <location>
        <begin position="1"/>
        <end position="68"/>
    </location>
</feature>
<reference evidence="3 4" key="1">
    <citation type="journal article" date="2020" name="Microb. Ecol.">
        <title>Ecogenomics of the Marine Benthic Filamentous Cyanobacterium Adonisia.</title>
        <authorList>
            <person name="Walter J.M."/>
            <person name="Coutinho F.H."/>
            <person name="Leomil L."/>
            <person name="Hargreaves P.I."/>
            <person name="Campeao M.E."/>
            <person name="Vieira V.V."/>
            <person name="Silva B.S."/>
            <person name="Fistarol G.O."/>
            <person name="Salomon P.S."/>
            <person name="Sawabe T."/>
            <person name="Mino S."/>
            <person name="Hosokawa M."/>
            <person name="Miyashita H."/>
            <person name="Maruyama F."/>
            <person name="van Verk M.C."/>
            <person name="Dutilh B.E."/>
            <person name="Thompson C.C."/>
            <person name="Thompson F.L."/>
        </authorList>
    </citation>
    <scope>NUCLEOTIDE SEQUENCE [LARGE SCALE GENOMIC DNA]</scope>
    <source>
        <strain evidence="3 4">CCMR0081</strain>
    </source>
</reference>
<dbReference type="RefSeq" id="WP_163659221.1">
    <property type="nucleotide sequence ID" value="NZ_QXHD01000004.1"/>
</dbReference>
<evidence type="ECO:0000313" key="3">
    <source>
        <dbReference type="EMBL" id="NEZ59053.1"/>
    </source>
</evidence>
<feature type="compositionally biased region" description="Basic and acidic residues" evidence="1">
    <location>
        <begin position="10"/>
        <end position="21"/>
    </location>
</feature>
<gene>
    <name evidence="3" type="ORF">DXZ20_26100</name>
</gene>